<dbReference type="InterPro" id="IPR000683">
    <property type="entry name" value="Gfo/Idh/MocA-like_OxRdtase_N"/>
</dbReference>
<dbReference type="PANTHER" id="PTHR43249">
    <property type="entry name" value="UDP-N-ACETYL-2-AMINO-2-DEOXY-D-GLUCURONATE OXIDASE"/>
    <property type="match status" value="1"/>
</dbReference>
<keyword evidence="4" id="KW-1185">Reference proteome</keyword>
<reference evidence="3" key="1">
    <citation type="submission" date="2022-06" db="EMBL/GenBank/DDBJ databases">
        <title>Alkalicoccobacillus porphyridii sp. nov., isolated from a marine red alga, Porphyridium purpureum and reclassification of Shouchella plakortidis and Shouchella gibsonii as Alkalicoccobacillus plakortidis comb. nov. and Alkalicoccobacillus gibsonii comb. nov.</title>
        <authorList>
            <person name="Kim K.H."/>
            <person name="Lee J.K."/>
            <person name="Han D.M."/>
            <person name="Baek J.H."/>
            <person name="Jeon C.O."/>
        </authorList>
    </citation>
    <scope>NUCLEOTIDE SEQUENCE</scope>
    <source>
        <strain evidence="3">DSM 19153</strain>
    </source>
</reference>
<proteinExistence type="predicted"/>
<dbReference type="InterPro" id="IPR055170">
    <property type="entry name" value="GFO_IDH_MocA-like_dom"/>
</dbReference>
<dbReference type="InterPro" id="IPR052515">
    <property type="entry name" value="Gfo/Idh/MocA_Oxidoreductase"/>
</dbReference>
<evidence type="ECO:0000259" key="1">
    <source>
        <dbReference type="Pfam" id="PF01408"/>
    </source>
</evidence>
<organism evidence="3 4">
    <name type="scientific">Alkalicoccobacillus plakortidis</name>
    <dbReference type="NCBI Taxonomy" id="444060"/>
    <lineage>
        <taxon>Bacteria</taxon>
        <taxon>Bacillati</taxon>
        <taxon>Bacillota</taxon>
        <taxon>Bacilli</taxon>
        <taxon>Bacillales</taxon>
        <taxon>Bacillaceae</taxon>
        <taxon>Alkalicoccobacillus</taxon>
    </lineage>
</organism>
<dbReference type="SUPFAM" id="SSF51735">
    <property type="entry name" value="NAD(P)-binding Rossmann-fold domains"/>
    <property type="match status" value="1"/>
</dbReference>
<evidence type="ECO:0000313" key="3">
    <source>
        <dbReference type="EMBL" id="MCM2675310.1"/>
    </source>
</evidence>
<dbReference type="Pfam" id="PF22725">
    <property type="entry name" value="GFO_IDH_MocA_C3"/>
    <property type="match status" value="1"/>
</dbReference>
<dbReference type="EMBL" id="JAMQJY010000001">
    <property type="protein sequence ID" value="MCM2675310.1"/>
    <property type="molecule type" value="Genomic_DNA"/>
</dbReference>
<gene>
    <name evidence="3" type="ORF">NDM98_07290</name>
</gene>
<dbReference type="RefSeq" id="WP_251605831.1">
    <property type="nucleotide sequence ID" value="NZ_JAMQJY010000001.1"/>
</dbReference>
<feature type="domain" description="GFO/IDH/MocA-like oxidoreductase" evidence="2">
    <location>
        <begin position="136"/>
        <end position="261"/>
    </location>
</feature>
<protein>
    <submittedName>
        <fullName evidence="3">Gfo/Idh/MocA family oxidoreductase</fullName>
    </submittedName>
</protein>
<evidence type="ECO:0000259" key="2">
    <source>
        <dbReference type="Pfam" id="PF22725"/>
    </source>
</evidence>
<dbReference type="PANTHER" id="PTHR43249:SF1">
    <property type="entry name" value="D-GLUCOSIDE 3-DEHYDROGENASE"/>
    <property type="match status" value="1"/>
</dbReference>
<feature type="domain" description="Gfo/Idh/MocA-like oxidoreductase N-terminal" evidence="1">
    <location>
        <begin position="5"/>
        <end position="126"/>
    </location>
</feature>
<dbReference type="Proteomes" id="UP001203665">
    <property type="component" value="Unassembled WGS sequence"/>
</dbReference>
<comment type="caution">
    <text evidence="3">The sequence shown here is derived from an EMBL/GenBank/DDBJ whole genome shotgun (WGS) entry which is preliminary data.</text>
</comment>
<dbReference type="Gene3D" id="3.40.50.720">
    <property type="entry name" value="NAD(P)-binding Rossmann-like Domain"/>
    <property type="match status" value="1"/>
</dbReference>
<accession>A0ABT0XHX1</accession>
<sequence length="388" mass="44054">MSDVVRIGVIGAGNMGTVHANYLYEGRIKGAIITAILEERVSRINEIENRFSEEVVTIYSEEDAFFQSGQFDAILIATPHYSHPRLSIRAFNQGIHVLVEKPAGVYTKQVREMNEAAEKSQLVFSMMYNQRMNPIYQKLRELILSNELGSIRRLNWIITDWYRSQSYYDSSSWRATWQGEGGGVLINQCPHQLDLMYWLTGMMPSRLRAFCQFGKYREIEVEDNVTAYAEYDNGATAVFVTTTGEAPGTNRLEVTGDRGKIVIENDELTFWRLRQSETDFNQEYTGGFGKPETWKCEIPVEGLNTAHEGITQNFVNAIKDHEPLVAPGSEGIYGLSLSNAMQLSTWTDTWVTFPIDEDLYLQHLNEQIDQSTVQKVSTGKSLNVKGTH</sequence>
<dbReference type="InterPro" id="IPR036291">
    <property type="entry name" value="NAD(P)-bd_dom_sf"/>
</dbReference>
<name>A0ABT0XHX1_9BACI</name>
<dbReference type="Gene3D" id="3.30.360.10">
    <property type="entry name" value="Dihydrodipicolinate Reductase, domain 2"/>
    <property type="match status" value="1"/>
</dbReference>
<evidence type="ECO:0000313" key="4">
    <source>
        <dbReference type="Proteomes" id="UP001203665"/>
    </source>
</evidence>
<dbReference type="SUPFAM" id="SSF55347">
    <property type="entry name" value="Glyceraldehyde-3-phosphate dehydrogenase-like, C-terminal domain"/>
    <property type="match status" value="1"/>
</dbReference>
<dbReference type="Pfam" id="PF01408">
    <property type="entry name" value="GFO_IDH_MocA"/>
    <property type="match status" value="1"/>
</dbReference>